<sequence length="85" mass="8940">MGNPFLDRLNGAAADEMPADLRRISDGELRNLGLSKLAYVKSVLVDGEIAFAIHAADGTPMAVAGDEETALGAIVEHEMIPALVH</sequence>
<dbReference type="InterPro" id="IPR009531">
    <property type="entry name" value="DUF1150"/>
</dbReference>
<gene>
    <name evidence="1" type="ORF">Tasa_017_179</name>
</gene>
<name>A0A0D6MLJ0_9PROT</name>
<keyword evidence="2" id="KW-1185">Reference proteome</keyword>
<reference evidence="1 2" key="1">
    <citation type="submission" date="2012-10" db="EMBL/GenBank/DDBJ databases">
        <title>Genome sequencing of Tanticharoenia sakaeratensis NBRC 103193.</title>
        <authorList>
            <person name="Azuma Y."/>
            <person name="Hadano H."/>
            <person name="Hirakawa H."/>
            <person name="Matsushita K."/>
        </authorList>
    </citation>
    <scope>NUCLEOTIDE SEQUENCE [LARGE SCALE GENOMIC DNA]</scope>
    <source>
        <strain evidence="1 2">NBRC 103193</strain>
    </source>
</reference>
<proteinExistence type="predicted"/>
<protein>
    <recommendedName>
        <fullName evidence="3">DUF1150 family protein</fullName>
    </recommendedName>
</protein>
<organism evidence="1 2">
    <name type="scientific">Tanticharoenia sakaeratensis NBRC 103193</name>
    <dbReference type="NCBI Taxonomy" id="1231623"/>
    <lineage>
        <taxon>Bacteria</taxon>
        <taxon>Pseudomonadati</taxon>
        <taxon>Pseudomonadota</taxon>
        <taxon>Alphaproteobacteria</taxon>
        <taxon>Acetobacterales</taxon>
        <taxon>Acetobacteraceae</taxon>
        <taxon>Tanticharoenia</taxon>
    </lineage>
</organism>
<dbReference type="OrthoDB" id="8449790at2"/>
<comment type="caution">
    <text evidence="1">The sequence shown here is derived from an EMBL/GenBank/DDBJ whole genome shotgun (WGS) entry which is preliminary data.</text>
</comment>
<dbReference type="Proteomes" id="UP000032679">
    <property type="component" value="Unassembled WGS sequence"/>
</dbReference>
<dbReference type="EMBL" id="BALE01000017">
    <property type="protein sequence ID" value="GAN54296.1"/>
    <property type="molecule type" value="Genomic_DNA"/>
</dbReference>
<accession>A0A0D6MLJ0</accession>
<dbReference type="STRING" id="1231623.Tasa_017_179"/>
<dbReference type="AlphaFoldDB" id="A0A0D6MLJ0"/>
<evidence type="ECO:0000313" key="2">
    <source>
        <dbReference type="Proteomes" id="UP000032679"/>
    </source>
</evidence>
<dbReference type="Pfam" id="PF06620">
    <property type="entry name" value="DUF1150"/>
    <property type="match status" value="1"/>
</dbReference>
<evidence type="ECO:0008006" key="3">
    <source>
        <dbReference type="Google" id="ProtNLM"/>
    </source>
</evidence>
<evidence type="ECO:0000313" key="1">
    <source>
        <dbReference type="EMBL" id="GAN54296.1"/>
    </source>
</evidence>